<feature type="transmembrane region" description="Helical" evidence="1">
    <location>
        <begin position="42"/>
        <end position="61"/>
    </location>
</feature>
<keyword evidence="1" id="KW-0812">Transmembrane</keyword>
<evidence type="ECO:0000313" key="2">
    <source>
        <dbReference type="EMBL" id="AZV80825.1"/>
    </source>
</evidence>
<dbReference type="Proteomes" id="UP000283063">
    <property type="component" value="Plasmid pW43B"/>
</dbReference>
<feature type="transmembrane region" description="Helical" evidence="1">
    <location>
        <begin position="156"/>
        <end position="185"/>
    </location>
</feature>
<sequence length="256" mass="27539">MTEDHAVSLRSKARIVNENPVERISLWLTSGIADFQKHLPVAITYGVGLVALGWGATWLLWQVGLSWMMLPAMAGAMLLGPMATVGLYRLSRRQQGKGGDSIAAPGQIFLVSVVMMILLLSWIRAATLLFAIFFGLHPFPGFLESLQSLFTTPSGVALVLIGSAVGGLFAALGFAISVFSFPMLVDRDIDGFSAMGLSFNATTQNFRLMLLWAACVTVLVTIGVLTGLLALIPLFPILGFATWHAYADLFQESTDA</sequence>
<reference evidence="2 3" key="1">
    <citation type="submission" date="2018-10" db="EMBL/GenBank/DDBJ databases">
        <title>Parasedimentitalea marina sp. nov., a psychrophilic bacterium isolated from deep seawater of the New Britain Trench.</title>
        <authorList>
            <person name="Cao J."/>
        </authorList>
    </citation>
    <scope>NUCLEOTIDE SEQUENCE [LARGE SCALE GENOMIC DNA]</scope>
    <source>
        <strain evidence="2 3">W43</strain>
        <plasmid evidence="2 3">pW43B</plasmid>
    </source>
</reference>
<gene>
    <name evidence="2" type="ORF">EBB79_23015</name>
</gene>
<dbReference type="AlphaFoldDB" id="A0A3T0NA27"/>
<feature type="transmembrane region" description="Helical" evidence="1">
    <location>
        <begin position="108"/>
        <end position="136"/>
    </location>
</feature>
<feature type="transmembrane region" description="Helical" evidence="1">
    <location>
        <begin position="67"/>
        <end position="88"/>
    </location>
</feature>
<keyword evidence="2" id="KW-0614">Plasmid</keyword>
<dbReference type="EMBL" id="CP033221">
    <property type="protein sequence ID" value="AZV80825.1"/>
    <property type="molecule type" value="Genomic_DNA"/>
</dbReference>
<accession>A0A3T0NA27</accession>
<dbReference type="InterPro" id="IPR018692">
    <property type="entry name" value="DUF2189"/>
</dbReference>
<evidence type="ECO:0000313" key="3">
    <source>
        <dbReference type="Proteomes" id="UP000283063"/>
    </source>
</evidence>
<protein>
    <submittedName>
        <fullName evidence="2">DUF2189 domain-containing protein</fullName>
    </submittedName>
</protein>
<keyword evidence="1" id="KW-1133">Transmembrane helix</keyword>
<organism evidence="2 3">
    <name type="scientific">Parasedimentitalea marina</name>
    <dbReference type="NCBI Taxonomy" id="2483033"/>
    <lineage>
        <taxon>Bacteria</taxon>
        <taxon>Pseudomonadati</taxon>
        <taxon>Pseudomonadota</taxon>
        <taxon>Alphaproteobacteria</taxon>
        <taxon>Rhodobacterales</taxon>
        <taxon>Paracoccaceae</taxon>
        <taxon>Parasedimentitalea</taxon>
    </lineage>
</organism>
<keyword evidence="3" id="KW-1185">Reference proteome</keyword>
<dbReference type="KEGG" id="sedi:EBB79_23015"/>
<dbReference type="Pfam" id="PF09955">
    <property type="entry name" value="DUF2189"/>
    <property type="match status" value="1"/>
</dbReference>
<name>A0A3T0NA27_9RHOB</name>
<evidence type="ECO:0000256" key="1">
    <source>
        <dbReference type="SAM" id="Phobius"/>
    </source>
</evidence>
<proteinExistence type="predicted"/>
<keyword evidence="1" id="KW-0472">Membrane</keyword>
<dbReference type="OrthoDB" id="9809543at2"/>
<feature type="transmembrane region" description="Helical" evidence="1">
    <location>
        <begin position="206"/>
        <end position="232"/>
    </location>
</feature>
<geneLocation type="plasmid" evidence="2 3">
    <name>pW43B</name>
</geneLocation>
<dbReference type="RefSeq" id="WP_127751324.1">
    <property type="nucleotide sequence ID" value="NZ_CP033221.1"/>
</dbReference>